<dbReference type="RefSeq" id="WP_149511039.1">
    <property type="nucleotide sequence ID" value="NZ_VDFC01000031.1"/>
</dbReference>
<dbReference type="GO" id="GO:0016740">
    <property type="term" value="F:transferase activity"/>
    <property type="evidence" value="ECO:0007669"/>
    <property type="project" value="UniProtKB-KW"/>
</dbReference>
<evidence type="ECO:0000313" key="1">
    <source>
        <dbReference type="EMBL" id="KAA0940236.1"/>
    </source>
</evidence>
<evidence type="ECO:0000313" key="2">
    <source>
        <dbReference type="Proteomes" id="UP000324965"/>
    </source>
</evidence>
<dbReference type="Gene3D" id="3.40.50.2000">
    <property type="entry name" value="Glycogen Phosphorylase B"/>
    <property type="match status" value="1"/>
</dbReference>
<keyword evidence="2" id="KW-1185">Reference proteome</keyword>
<dbReference type="OrthoDB" id="3287135at2"/>
<accession>A0A5B0BF90</accession>
<protein>
    <submittedName>
        <fullName evidence="1">Glycosyltransferase</fullName>
    </submittedName>
</protein>
<keyword evidence="1" id="KW-0808">Transferase</keyword>
<dbReference type="EMBL" id="VDFC01000031">
    <property type="protein sequence ID" value="KAA0940236.1"/>
    <property type="molecule type" value="Genomic_DNA"/>
</dbReference>
<name>A0A5B0BF90_9ACTN</name>
<comment type="caution">
    <text evidence="1">The sequence shown here is derived from an EMBL/GenBank/DDBJ whole genome shotgun (WGS) entry which is preliminary data.</text>
</comment>
<proteinExistence type="predicted"/>
<sequence>MTVNHHIPAATRGPRGGTAVVGTIRVASVPAGHVYVRHCADPQGSDGVVRLKDPRPNGAPSTSARWWPPVMLDPDWVHAHHTDFDLFHLHFGFDAQSPRQLRSLVRALRKYGKPLVYTVHDLRNPHQPDPAPHDAALDVLVPAADHLVTLTPGAAAEIARRWHRTATVLPHPHVVEESRLVRPRPARDGFRVGVHAKSLRPNMDLLPVVRTLAEAVAGLPDAEVRVNVHHEVGDPDAHAYAPGTLAQLNALAQAGRIRLLAHDYFDDDLLWDYLSSLDLSVLPYAFGTHSGWLEACHDLGTAVAAPSCGYYAEQRPCLSYGHTQRGGLDEGSLRAAVLEAYRTRPRWRATAPERTAERASVAAAHRRIYAELLG</sequence>
<reference evidence="1 2" key="1">
    <citation type="submission" date="2019-05" db="EMBL/GenBank/DDBJ databases">
        <authorList>
            <person name="Hariharan J."/>
            <person name="Choudoir M.J."/>
            <person name="Diebold P."/>
            <person name="Panke-Buisse K."/>
            <person name="Buckley D.H."/>
        </authorList>
    </citation>
    <scope>NUCLEOTIDE SEQUENCE [LARGE SCALE GENOMIC DNA]</scope>
    <source>
        <strain evidence="1 2">SUN51</strain>
    </source>
</reference>
<dbReference type="AlphaFoldDB" id="A0A5B0BF90"/>
<dbReference type="Proteomes" id="UP000324965">
    <property type="component" value="Unassembled WGS sequence"/>
</dbReference>
<organism evidence="1 2">
    <name type="scientific">Streptomyces apricus</name>
    <dbReference type="NCBI Taxonomy" id="1828112"/>
    <lineage>
        <taxon>Bacteria</taxon>
        <taxon>Bacillati</taxon>
        <taxon>Actinomycetota</taxon>
        <taxon>Actinomycetes</taxon>
        <taxon>Kitasatosporales</taxon>
        <taxon>Streptomycetaceae</taxon>
        <taxon>Streptomyces</taxon>
    </lineage>
</organism>
<dbReference type="SUPFAM" id="SSF53756">
    <property type="entry name" value="UDP-Glycosyltransferase/glycogen phosphorylase"/>
    <property type="match status" value="1"/>
</dbReference>
<gene>
    <name evidence="1" type="ORF">FGF04_10620</name>
</gene>